<evidence type="ECO:0000256" key="1">
    <source>
        <dbReference type="ARBA" id="ARBA00022553"/>
    </source>
</evidence>
<reference evidence="8 9" key="1">
    <citation type="submission" date="2020-03" db="EMBL/GenBank/DDBJ databases">
        <title>Propioniciclava sp. nov., isolated from Hydrophilus acuminatus.</title>
        <authorList>
            <person name="Hyun D.-W."/>
            <person name="Bae J.-W."/>
        </authorList>
    </citation>
    <scope>NUCLEOTIDE SEQUENCE [LARGE SCALE GENOMIC DNA]</scope>
    <source>
        <strain evidence="8 9">HDW11</strain>
    </source>
</reference>
<dbReference type="InterPro" id="IPR039420">
    <property type="entry name" value="WalR-like"/>
</dbReference>
<keyword evidence="9" id="KW-1185">Reference proteome</keyword>
<protein>
    <submittedName>
        <fullName evidence="8">Response regulator transcription factor</fullName>
    </submittedName>
</protein>
<dbReference type="Pfam" id="PF00196">
    <property type="entry name" value="GerE"/>
    <property type="match status" value="1"/>
</dbReference>
<dbReference type="Proteomes" id="UP000501058">
    <property type="component" value="Chromosome"/>
</dbReference>
<gene>
    <name evidence="8" type="ORF">G7070_06430</name>
</gene>
<keyword evidence="3" id="KW-0238">DNA-binding</keyword>
<dbReference type="Gene3D" id="3.40.50.2300">
    <property type="match status" value="1"/>
</dbReference>
<dbReference type="CDD" id="cd17535">
    <property type="entry name" value="REC_NarL-like"/>
    <property type="match status" value="1"/>
</dbReference>
<evidence type="ECO:0000259" key="6">
    <source>
        <dbReference type="PROSITE" id="PS50043"/>
    </source>
</evidence>
<keyword evidence="1 5" id="KW-0597">Phosphoprotein</keyword>
<dbReference type="InterPro" id="IPR000792">
    <property type="entry name" value="Tscrpt_reg_LuxR_C"/>
</dbReference>
<dbReference type="CDD" id="cd06170">
    <property type="entry name" value="LuxR_C_like"/>
    <property type="match status" value="1"/>
</dbReference>
<proteinExistence type="predicted"/>
<organism evidence="8 9">
    <name type="scientific">Propioniciclava coleopterorum</name>
    <dbReference type="NCBI Taxonomy" id="2714937"/>
    <lineage>
        <taxon>Bacteria</taxon>
        <taxon>Bacillati</taxon>
        <taxon>Actinomycetota</taxon>
        <taxon>Actinomycetes</taxon>
        <taxon>Propionibacteriales</taxon>
        <taxon>Propionibacteriaceae</taxon>
        <taxon>Propioniciclava</taxon>
    </lineage>
</organism>
<name>A0A6G7Y5L9_9ACTN</name>
<dbReference type="GO" id="GO:0003677">
    <property type="term" value="F:DNA binding"/>
    <property type="evidence" value="ECO:0007669"/>
    <property type="project" value="UniProtKB-KW"/>
</dbReference>
<evidence type="ECO:0000256" key="5">
    <source>
        <dbReference type="PROSITE-ProRule" id="PRU00169"/>
    </source>
</evidence>
<sequence>MPVIRVLLVDDDPLVRSGLGYLFDAAADIEVVGEASDGDEVVAAVEATHPDVVLMDLRMARLNGVEATRAVRALPQPPHVIALTTWDVDDAVVRTLEAGASGFLLKAASPTEIIGAIRSVVNGDAVLSPRSTRQLLDHLERNQDADLRRKASALVARLTERERDVVVAAGEGLTNAEIGARLYISEATAKQHLGAAQIKLGARNRVAVAVLAERAGLLRPRSPDRSLARRARSPSRRRAASCLEVIHRVVHRCAQITPM</sequence>
<evidence type="ECO:0000313" key="9">
    <source>
        <dbReference type="Proteomes" id="UP000501058"/>
    </source>
</evidence>
<feature type="domain" description="Response regulatory" evidence="7">
    <location>
        <begin position="5"/>
        <end position="121"/>
    </location>
</feature>
<dbReference type="GO" id="GO:0000160">
    <property type="term" value="P:phosphorelay signal transduction system"/>
    <property type="evidence" value="ECO:0007669"/>
    <property type="project" value="InterPro"/>
</dbReference>
<keyword evidence="4" id="KW-0804">Transcription</keyword>
<feature type="modified residue" description="4-aspartylphosphate" evidence="5">
    <location>
        <position position="56"/>
    </location>
</feature>
<accession>A0A6G7Y5L9</accession>
<evidence type="ECO:0000313" key="8">
    <source>
        <dbReference type="EMBL" id="QIK71966.1"/>
    </source>
</evidence>
<dbReference type="PANTHER" id="PTHR43214:SF24">
    <property type="entry name" value="TRANSCRIPTIONAL REGULATORY PROTEIN NARL-RELATED"/>
    <property type="match status" value="1"/>
</dbReference>
<evidence type="ECO:0000259" key="7">
    <source>
        <dbReference type="PROSITE" id="PS50110"/>
    </source>
</evidence>
<evidence type="ECO:0000256" key="4">
    <source>
        <dbReference type="ARBA" id="ARBA00023163"/>
    </source>
</evidence>
<keyword evidence="2" id="KW-0805">Transcription regulation</keyword>
<dbReference type="SUPFAM" id="SSF46894">
    <property type="entry name" value="C-terminal effector domain of the bipartite response regulators"/>
    <property type="match status" value="1"/>
</dbReference>
<dbReference type="AlphaFoldDB" id="A0A6G7Y5L9"/>
<dbReference type="PROSITE" id="PS50043">
    <property type="entry name" value="HTH_LUXR_2"/>
    <property type="match status" value="1"/>
</dbReference>
<dbReference type="GO" id="GO:0006355">
    <property type="term" value="P:regulation of DNA-templated transcription"/>
    <property type="evidence" value="ECO:0007669"/>
    <property type="project" value="InterPro"/>
</dbReference>
<evidence type="ECO:0000256" key="3">
    <source>
        <dbReference type="ARBA" id="ARBA00023125"/>
    </source>
</evidence>
<dbReference type="InterPro" id="IPR011006">
    <property type="entry name" value="CheY-like_superfamily"/>
</dbReference>
<dbReference type="KEGG" id="prv:G7070_06430"/>
<dbReference type="PRINTS" id="PR00038">
    <property type="entry name" value="HTHLUXR"/>
</dbReference>
<dbReference type="Pfam" id="PF00072">
    <property type="entry name" value="Response_reg"/>
    <property type="match status" value="1"/>
</dbReference>
<evidence type="ECO:0000256" key="2">
    <source>
        <dbReference type="ARBA" id="ARBA00023015"/>
    </source>
</evidence>
<dbReference type="PANTHER" id="PTHR43214">
    <property type="entry name" value="TWO-COMPONENT RESPONSE REGULATOR"/>
    <property type="match status" value="1"/>
</dbReference>
<dbReference type="EMBL" id="CP049865">
    <property type="protein sequence ID" value="QIK71966.1"/>
    <property type="molecule type" value="Genomic_DNA"/>
</dbReference>
<dbReference type="SMART" id="SM00448">
    <property type="entry name" value="REC"/>
    <property type="match status" value="1"/>
</dbReference>
<dbReference type="InterPro" id="IPR058245">
    <property type="entry name" value="NreC/VraR/RcsB-like_REC"/>
</dbReference>
<dbReference type="InterPro" id="IPR001789">
    <property type="entry name" value="Sig_transdc_resp-reg_receiver"/>
</dbReference>
<feature type="domain" description="HTH luxR-type" evidence="6">
    <location>
        <begin position="151"/>
        <end position="216"/>
    </location>
</feature>
<dbReference type="SMART" id="SM00421">
    <property type="entry name" value="HTH_LUXR"/>
    <property type="match status" value="1"/>
</dbReference>
<dbReference type="PROSITE" id="PS50110">
    <property type="entry name" value="RESPONSE_REGULATORY"/>
    <property type="match status" value="1"/>
</dbReference>
<dbReference type="SUPFAM" id="SSF52172">
    <property type="entry name" value="CheY-like"/>
    <property type="match status" value="1"/>
</dbReference>
<dbReference type="InterPro" id="IPR016032">
    <property type="entry name" value="Sig_transdc_resp-reg_C-effctor"/>
</dbReference>